<dbReference type="GO" id="GO:0009252">
    <property type="term" value="P:peptidoglycan biosynthetic process"/>
    <property type="evidence" value="ECO:0007669"/>
    <property type="project" value="UniProtKB-UniRule"/>
</dbReference>
<dbReference type="InterPro" id="IPR004101">
    <property type="entry name" value="Mur_ligase_C"/>
</dbReference>
<evidence type="ECO:0000256" key="6">
    <source>
        <dbReference type="ARBA" id="ARBA00015655"/>
    </source>
</evidence>
<keyword evidence="17 18" id="KW-0132">Cell division</keyword>
<dbReference type="Gene3D" id="3.90.190.20">
    <property type="entry name" value="Mur ligase, C-terminal domain"/>
    <property type="match status" value="1"/>
</dbReference>
<dbReference type="InterPro" id="IPR036615">
    <property type="entry name" value="Mur_ligase_C_dom_sf"/>
</dbReference>
<evidence type="ECO:0000256" key="13">
    <source>
        <dbReference type="ARBA" id="ARBA00023316"/>
    </source>
</evidence>
<protein>
    <recommendedName>
        <fullName evidence="6 17">UDP-N-acetylmuramoylalanine--D-glutamate ligase</fullName>
        <ecNumber evidence="5 17">6.3.2.9</ecNumber>
    </recommendedName>
    <alternativeName>
        <fullName evidence="15 17">D-glutamic acid-adding enzyme</fullName>
    </alternativeName>
    <alternativeName>
        <fullName evidence="14 17">UDP-N-acetylmuramoyl-L-alanyl-D-glutamate synthetase</fullName>
    </alternativeName>
</protein>
<proteinExistence type="inferred from homology"/>
<evidence type="ECO:0000256" key="18">
    <source>
        <dbReference type="RuleBase" id="RU003664"/>
    </source>
</evidence>
<feature type="domain" description="Mur ligase C-terminal" evidence="19">
    <location>
        <begin position="312"/>
        <end position="425"/>
    </location>
</feature>
<evidence type="ECO:0000256" key="7">
    <source>
        <dbReference type="ARBA" id="ARBA00022490"/>
    </source>
</evidence>
<evidence type="ECO:0000256" key="12">
    <source>
        <dbReference type="ARBA" id="ARBA00022984"/>
    </source>
</evidence>
<dbReference type="Pfam" id="PF08245">
    <property type="entry name" value="Mur_ligase_M"/>
    <property type="match status" value="1"/>
</dbReference>
<dbReference type="RefSeq" id="WP_068440826.1">
    <property type="nucleotide sequence ID" value="NZ_CP013862.1"/>
</dbReference>
<feature type="domain" description="Mur ligase central" evidence="20">
    <location>
        <begin position="116"/>
        <end position="290"/>
    </location>
</feature>
<evidence type="ECO:0000256" key="8">
    <source>
        <dbReference type="ARBA" id="ARBA00022598"/>
    </source>
</evidence>
<reference evidence="21 22" key="1">
    <citation type="submission" date="2016-01" db="EMBL/GenBank/DDBJ databases">
        <title>Complete genome sequence of strain Lentibacillus amyloliquefaciens LAM0015T isolated from saline sediment.</title>
        <authorList>
            <person name="Wang J.-L."/>
            <person name="He M.-X."/>
        </authorList>
    </citation>
    <scope>NUCLEOTIDE SEQUENCE [LARGE SCALE GENOMIC DNA]</scope>
    <source>
        <strain evidence="21 22">LAM0015</strain>
    </source>
</reference>
<dbReference type="EC" id="6.3.2.9" evidence="5 17"/>
<keyword evidence="8 17" id="KW-0436">Ligase</keyword>
<evidence type="ECO:0000256" key="11">
    <source>
        <dbReference type="ARBA" id="ARBA00022960"/>
    </source>
</evidence>
<dbReference type="GO" id="GO:0005737">
    <property type="term" value="C:cytoplasm"/>
    <property type="evidence" value="ECO:0007669"/>
    <property type="project" value="UniProtKB-SubCell"/>
</dbReference>
<dbReference type="InterPro" id="IPR013221">
    <property type="entry name" value="Mur_ligase_cen"/>
</dbReference>
<accession>A0A0U4G425</accession>
<evidence type="ECO:0000313" key="22">
    <source>
        <dbReference type="Proteomes" id="UP000050331"/>
    </source>
</evidence>
<comment type="catalytic activity">
    <reaction evidence="16 17 18">
        <text>UDP-N-acetyl-alpha-D-muramoyl-L-alanine + D-glutamate + ATP = UDP-N-acetyl-alpha-D-muramoyl-L-alanyl-D-glutamate + ADP + phosphate + H(+)</text>
        <dbReference type="Rhea" id="RHEA:16429"/>
        <dbReference type="ChEBI" id="CHEBI:15378"/>
        <dbReference type="ChEBI" id="CHEBI:29986"/>
        <dbReference type="ChEBI" id="CHEBI:30616"/>
        <dbReference type="ChEBI" id="CHEBI:43474"/>
        <dbReference type="ChEBI" id="CHEBI:83898"/>
        <dbReference type="ChEBI" id="CHEBI:83900"/>
        <dbReference type="ChEBI" id="CHEBI:456216"/>
        <dbReference type="EC" id="6.3.2.9"/>
    </reaction>
</comment>
<evidence type="ECO:0000256" key="15">
    <source>
        <dbReference type="ARBA" id="ARBA00032324"/>
    </source>
</evidence>
<comment type="function">
    <text evidence="1 17 18">Cell wall formation. Catalyzes the addition of glutamate to the nucleotide precursor UDP-N-acetylmuramoyl-L-alanine (UMA).</text>
</comment>
<dbReference type="NCBIfam" id="TIGR01087">
    <property type="entry name" value="murD"/>
    <property type="match status" value="1"/>
</dbReference>
<dbReference type="PANTHER" id="PTHR43692:SF1">
    <property type="entry name" value="UDP-N-ACETYLMURAMOYLALANINE--D-GLUTAMATE LIGASE"/>
    <property type="match status" value="1"/>
</dbReference>
<keyword evidence="12 17" id="KW-0573">Peptidoglycan synthesis</keyword>
<keyword evidence="9 17" id="KW-0547">Nucleotide-binding</keyword>
<dbReference type="EMBL" id="CP013862">
    <property type="protein sequence ID" value="ALX47386.1"/>
    <property type="molecule type" value="Genomic_DNA"/>
</dbReference>
<comment type="pathway">
    <text evidence="3 17 18">Cell wall biogenesis; peptidoglycan biosynthesis.</text>
</comment>
<dbReference type="InterPro" id="IPR036565">
    <property type="entry name" value="Mur-like_cat_sf"/>
</dbReference>
<evidence type="ECO:0000256" key="4">
    <source>
        <dbReference type="ARBA" id="ARBA00010416"/>
    </source>
</evidence>
<dbReference type="GO" id="GO:0051301">
    <property type="term" value="P:cell division"/>
    <property type="evidence" value="ECO:0007669"/>
    <property type="project" value="UniProtKB-KW"/>
</dbReference>
<evidence type="ECO:0000313" key="21">
    <source>
        <dbReference type="EMBL" id="ALX47386.1"/>
    </source>
</evidence>
<evidence type="ECO:0000256" key="1">
    <source>
        <dbReference type="ARBA" id="ARBA00002734"/>
    </source>
</evidence>
<dbReference type="Pfam" id="PF21799">
    <property type="entry name" value="MurD-like_N"/>
    <property type="match status" value="1"/>
</dbReference>
<keyword evidence="17 18" id="KW-0131">Cell cycle</keyword>
<dbReference type="SUPFAM" id="SSF53244">
    <property type="entry name" value="MurD-like peptide ligases, peptide-binding domain"/>
    <property type="match status" value="1"/>
</dbReference>
<comment type="subcellular location">
    <subcellularLocation>
        <location evidence="2 17 18">Cytoplasm</location>
    </subcellularLocation>
</comment>
<dbReference type="STRING" id="1472767.AOX59_01485"/>
<dbReference type="OrthoDB" id="9809796at2"/>
<dbReference type="InterPro" id="IPR005762">
    <property type="entry name" value="MurD"/>
</dbReference>
<gene>
    <name evidence="17 21" type="primary">murD</name>
    <name evidence="21" type="ORF">AOX59_01485</name>
</gene>
<dbReference type="Pfam" id="PF02875">
    <property type="entry name" value="Mur_ligase_C"/>
    <property type="match status" value="1"/>
</dbReference>
<keyword evidence="11 17" id="KW-0133">Cell shape</keyword>
<dbReference type="PANTHER" id="PTHR43692">
    <property type="entry name" value="UDP-N-ACETYLMURAMOYLALANINE--D-GLUTAMATE LIGASE"/>
    <property type="match status" value="1"/>
</dbReference>
<evidence type="ECO:0000256" key="17">
    <source>
        <dbReference type="HAMAP-Rule" id="MF_00639"/>
    </source>
</evidence>
<keyword evidence="22" id="KW-1185">Reference proteome</keyword>
<evidence type="ECO:0000256" key="2">
    <source>
        <dbReference type="ARBA" id="ARBA00004496"/>
    </source>
</evidence>
<dbReference type="GO" id="GO:0008360">
    <property type="term" value="P:regulation of cell shape"/>
    <property type="evidence" value="ECO:0007669"/>
    <property type="project" value="UniProtKB-KW"/>
</dbReference>
<dbReference type="Gene3D" id="3.40.50.720">
    <property type="entry name" value="NAD(P)-binding Rossmann-like Domain"/>
    <property type="match status" value="1"/>
</dbReference>
<dbReference type="GO" id="GO:0005524">
    <property type="term" value="F:ATP binding"/>
    <property type="evidence" value="ECO:0007669"/>
    <property type="project" value="UniProtKB-UniRule"/>
</dbReference>
<keyword evidence="7 17" id="KW-0963">Cytoplasm</keyword>
<sequence>MKELTNFPYHHVLVLGLAKSGTAAARLLLNSGRSVRVNDKNTSDTDPVAEELNALGAEVVTGSHPLSVLDDIDIIVKNPGIPYETPLLEEAFKRGIPIITEIELAGNLSETEIIGITGSNGKTTTTTLTAELLNESQKPAKIAGNIGFAATEVGQSLEQHEKMVLELSSFQLLGVKTFKPRIAALLNIFQAHLDYHKTFENYRNAKCNIFMNQTEEDFLIYNADNPTVAEAVKEAKSTKIPFSLNKQVENGAWADDTGIYFKNEKLIEKHDIVLDGDHNLENILAAICAAKLSGASNQAIYNVLTTFKGVRHRLQFVSNVNGRLFYNDSKATNILATQKALTSFKQPVVLIAGGLDRGNEFDDLIPYMENLKAAILIGETKEKLALVAHKAGVPVIETAESMSDAVEAAYNLSDRDDVVLLSPACASWDQYKTFEQRGDMFIQAVHTLL</sequence>
<evidence type="ECO:0000256" key="9">
    <source>
        <dbReference type="ARBA" id="ARBA00022741"/>
    </source>
</evidence>
<organism evidence="21 22">
    <name type="scientific">Lentibacillus amyloliquefaciens</name>
    <dbReference type="NCBI Taxonomy" id="1472767"/>
    <lineage>
        <taxon>Bacteria</taxon>
        <taxon>Bacillati</taxon>
        <taxon>Bacillota</taxon>
        <taxon>Bacilli</taxon>
        <taxon>Bacillales</taxon>
        <taxon>Bacillaceae</taxon>
        <taxon>Lentibacillus</taxon>
    </lineage>
</organism>
<dbReference type="AlphaFoldDB" id="A0A0U4G425"/>
<keyword evidence="10 17" id="KW-0067">ATP-binding</keyword>
<evidence type="ECO:0000259" key="19">
    <source>
        <dbReference type="Pfam" id="PF02875"/>
    </source>
</evidence>
<evidence type="ECO:0000256" key="10">
    <source>
        <dbReference type="ARBA" id="ARBA00022840"/>
    </source>
</evidence>
<dbReference type="GO" id="GO:0008764">
    <property type="term" value="F:UDP-N-acetylmuramoylalanine-D-glutamate ligase activity"/>
    <property type="evidence" value="ECO:0007669"/>
    <property type="project" value="UniProtKB-UniRule"/>
</dbReference>
<evidence type="ECO:0000256" key="16">
    <source>
        <dbReference type="ARBA" id="ARBA00047632"/>
    </source>
</evidence>
<dbReference type="KEGG" id="lao:AOX59_01485"/>
<dbReference type="SUPFAM" id="SSF51984">
    <property type="entry name" value="MurCD N-terminal domain"/>
    <property type="match status" value="1"/>
</dbReference>
<dbReference type="UniPathway" id="UPA00219"/>
<keyword evidence="13 17" id="KW-0961">Cell wall biogenesis/degradation</keyword>
<comment type="similarity">
    <text evidence="4 17">Belongs to the MurCDEF family.</text>
</comment>
<dbReference type="SUPFAM" id="SSF53623">
    <property type="entry name" value="MurD-like peptide ligases, catalytic domain"/>
    <property type="match status" value="1"/>
</dbReference>
<dbReference type="Proteomes" id="UP000050331">
    <property type="component" value="Chromosome"/>
</dbReference>
<name>A0A0U4G425_9BACI</name>
<evidence type="ECO:0000256" key="14">
    <source>
        <dbReference type="ARBA" id="ARBA00030398"/>
    </source>
</evidence>
<dbReference type="GO" id="GO:0071555">
    <property type="term" value="P:cell wall organization"/>
    <property type="evidence" value="ECO:0007669"/>
    <property type="project" value="UniProtKB-KW"/>
</dbReference>
<dbReference type="HAMAP" id="MF_00639">
    <property type="entry name" value="MurD"/>
    <property type="match status" value="1"/>
</dbReference>
<evidence type="ECO:0000256" key="5">
    <source>
        <dbReference type="ARBA" id="ARBA00012212"/>
    </source>
</evidence>
<evidence type="ECO:0000259" key="20">
    <source>
        <dbReference type="Pfam" id="PF08245"/>
    </source>
</evidence>
<feature type="binding site" evidence="17">
    <location>
        <begin position="118"/>
        <end position="124"/>
    </location>
    <ligand>
        <name>ATP</name>
        <dbReference type="ChEBI" id="CHEBI:30616"/>
    </ligand>
</feature>
<dbReference type="Gene3D" id="3.40.1190.10">
    <property type="entry name" value="Mur-like, catalytic domain"/>
    <property type="match status" value="1"/>
</dbReference>
<evidence type="ECO:0000256" key="3">
    <source>
        <dbReference type="ARBA" id="ARBA00004752"/>
    </source>
</evidence>